<name>A0A937RP04_9ACTN</name>
<proteinExistence type="predicted"/>
<evidence type="ECO:0000256" key="1">
    <source>
        <dbReference type="SAM" id="MobiDB-lite"/>
    </source>
</evidence>
<dbReference type="AlphaFoldDB" id="A0A937RP04"/>
<evidence type="ECO:0000313" key="3">
    <source>
        <dbReference type="Proteomes" id="UP000604475"/>
    </source>
</evidence>
<dbReference type="EMBL" id="JAEACQ010000306">
    <property type="protein sequence ID" value="MBL7632299.1"/>
    <property type="molecule type" value="Genomic_DNA"/>
</dbReference>
<comment type="caution">
    <text evidence="2">The sequence shown here is derived from an EMBL/GenBank/DDBJ whole genome shotgun (WGS) entry which is preliminary data.</text>
</comment>
<organism evidence="2 3">
    <name type="scientific">Frankia nepalensis</name>
    <dbReference type="NCBI Taxonomy" id="1836974"/>
    <lineage>
        <taxon>Bacteria</taxon>
        <taxon>Bacillati</taxon>
        <taxon>Actinomycetota</taxon>
        <taxon>Actinomycetes</taxon>
        <taxon>Frankiales</taxon>
        <taxon>Frankiaceae</taxon>
        <taxon>Frankia</taxon>
    </lineage>
</organism>
<sequence>MDDTECPADLGSRPGARIRRGHAPAKPVPAGGGLNFRCDGKAVPLTSAVCVRGTMRTQLGADGQPTLPYRAVGATPIED</sequence>
<gene>
    <name evidence="2" type="ORF">I7412_35140</name>
</gene>
<evidence type="ECO:0000313" key="2">
    <source>
        <dbReference type="EMBL" id="MBL7632299.1"/>
    </source>
</evidence>
<dbReference type="RefSeq" id="WP_203006900.1">
    <property type="nucleotide sequence ID" value="NZ_JADWYU010000042.1"/>
</dbReference>
<protein>
    <submittedName>
        <fullName evidence="2">Uncharacterized protein</fullName>
    </submittedName>
</protein>
<feature type="region of interest" description="Disordered" evidence="1">
    <location>
        <begin position="1"/>
        <end position="32"/>
    </location>
</feature>
<reference evidence="2" key="1">
    <citation type="submission" date="2020-12" db="EMBL/GenBank/DDBJ databases">
        <title>Genomic characterization of non-nitrogen-fixing Frankia strains.</title>
        <authorList>
            <person name="Carlos-Shanley C."/>
            <person name="Guerra T."/>
            <person name="Hahn D."/>
        </authorList>
    </citation>
    <scope>NUCLEOTIDE SEQUENCE</scope>
    <source>
        <strain evidence="2">CN6</strain>
    </source>
</reference>
<keyword evidence="3" id="KW-1185">Reference proteome</keyword>
<accession>A0A937RP04</accession>
<dbReference type="Proteomes" id="UP000604475">
    <property type="component" value="Unassembled WGS sequence"/>
</dbReference>